<protein>
    <recommendedName>
        <fullName evidence="5">Zinc finger protein</fullName>
    </recommendedName>
</protein>
<gene>
    <name evidence="3" type="ORF">GCM10011594_14350</name>
</gene>
<dbReference type="Proteomes" id="UP000655208">
    <property type="component" value="Unassembled WGS sequence"/>
</dbReference>
<dbReference type="EMBL" id="BMNA01000002">
    <property type="protein sequence ID" value="GGL95783.1"/>
    <property type="molecule type" value="Genomic_DNA"/>
</dbReference>
<accession>A0A917SS10</accession>
<reference evidence="3" key="2">
    <citation type="submission" date="2020-09" db="EMBL/GenBank/DDBJ databases">
        <authorList>
            <person name="Sun Q."/>
            <person name="Zhou Y."/>
        </authorList>
    </citation>
    <scope>NUCLEOTIDE SEQUENCE</scope>
    <source>
        <strain evidence="3">CGMCC 4.7308</strain>
    </source>
</reference>
<sequence length="169" mass="16872">MSGIFEDHLGLDAIVAYVDGELSLTAFQRAAAHVSHCPSCAAEVAEQTSAQQRLRRAALPQMPSGLFESLASIPVAVPATRSVPGVGVDAAGRLARPAAAAVPAGDAGHGRRFRLGAGALVAGLAFGAVVAASAGDPPPAPTPWMGPDTVQTSGVPGRQPIGVPIVSGR</sequence>
<reference evidence="3" key="1">
    <citation type="journal article" date="2014" name="Int. J. Syst. Evol. Microbiol.">
        <title>Complete genome sequence of Corynebacterium casei LMG S-19264T (=DSM 44701T), isolated from a smear-ripened cheese.</title>
        <authorList>
            <consortium name="US DOE Joint Genome Institute (JGI-PGF)"/>
            <person name="Walter F."/>
            <person name="Albersmeier A."/>
            <person name="Kalinowski J."/>
            <person name="Ruckert C."/>
        </authorList>
    </citation>
    <scope>NUCLEOTIDE SEQUENCE</scope>
    <source>
        <strain evidence="3">CGMCC 4.7308</strain>
    </source>
</reference>
<dbReference type="RefSeq" id="WP_188940765.1">
    <property type="nucleotide sequence ID" value="NZ_BMNA01000002.1"/>
</dbReference>
<organism evidence="3 4">
    <name type="scientific">Nakamurella endophytica</name>
    <dbReference type="NCBI Taxonomy" id="1748367"/>
    <lineage>
        <taxon>Bacteria</taxon>
        <taxon>Bacillati</taxon>
        <taxon>Actinomycetota</taxon>
        <taxon>Actinomycetes</taxon>
        <taxon>Nakamurellales</taxon>
        <taxon>Nakamurellaceae</taxon>
        <taxon>Nakamurella</taxon>
    </lineage>
</organism>
<dbReference type="InterPro" id="IPR041916">
    <property type="entry name" value="Anti_sigma_zinc_sf"/>
</dbReference>
<evidence type="ECO:0000313" key="3">
    <source>
        <dbReference type="EMBL" id="GGL95783.1"/>
    </source>
</evidence>
<proteinExistence type="predicted"/>
<keyword evidence="2" id="KW-0804">Transcription</keyword>
<evidence type="ECO:0000313" key="4">
    <source>
        <dbReference type="Proteomes" id="UP000655208"/>
    </source>
</evidence>
<evidence type="ECO:0008006" key="5">
    <source>
        <dbReference type="Google" id="ProtNLM"/>
    </source>
</evidence>
<name>A0A917SS10_9ACTN</name>
<keyword evidence="1" id="KW-0805">Transcription regulation</keyword>
<dbReference type="Gene3D" id="1.10.10.1320">
    <property type="entry name" value="Anti-sigma factor, zinc-finger domain"/>
    <property type="match status" value="1"/>
</dbReference>
<keyword evidence="4" id="KW-1185">Reference proteome</keyword>
<dbReference type="AlphaFoldDB" id="A0A917SS10"/>
<comment type="caution">
    <text evidence="3">The sequence shown here is derived from an EMBL/GenBank/DDBJ whole genome shotgun (WGS) entry which is preliminary data.</text>
</comment>
<evidence type="ECO:0000256" key="2">
    <source>
        <dbReference type="ARBA" id="ARBA00023163"/>
    </source>
</evidence>
<evidence type="ECO:0000256" key="1">
    <source>
        <dbReference type="ARBA" id="ARBA00023015"/>
    </source>
</evidence>